<dbReference type="HAMAP" id="MF_00902">
    <property type="entry name" value="TatC"/>
    <property type="match status" value="1"/>
</dbReference>
<feature type="transmembrane region" description="Helical" evidence="5">
    <location>
        <begin position="27"/>
        <end position="44"/>
    </location>
</feature>
<feature type="transmembrane region" description="Helical" evidence="5">
    <location>
        <begin position="114"/>
        <end position="144"/>
    </location>
</feature>
<protein>
    <recommendedName>
        <fullName evidence="5">Sec-independent protein translocase protein TatC</fullName>
    </recommendedName>
</protein>
<evidence type="ECO:0000313" key="7">
    <source>
        <dbReference type="Proteomes" id="UP000254107"/>
    </source>
</evidence>
<dbReference type="AlphaFoldDB" id="A0A378QKS7"/>
<comment type="function">
    <text evidence="5">Part of the twin-arginine translocation (Tat) system that transports large folded proteins containing a characteristic twin-arginine motif in their signal peptide across membranes. Together with TatB, TatC is part of a receptor directly interacting with Tat signal peptides.</text>
</comment>
<keyword evidence="5" id="KW-1003">Cell membrane</keyword>
<dbReference type="GO" id="GO:0043953">
    <property type="term" value="P:protein transport by the Tat complex"/>
    <property type="evidence" value="ECO:0007669"/>
    <property type="project" value="UniProtKB-UniRule"/>
</dbReference>
<comment type="subunit">
    <text evidence="5">The Tat system comprises two distinct complexes: a TatABC complex, containing multiple copies of TatA, TatB and TatC subunits, and a separate TatA complex, containing only TatA subunits. Substrates initially bind to the TatABC complex, which probably triggers association of the separate TatA complex to form the active translocon.</text>
</comment>
<dbReference type="NCBIfam" id="TIGR00945">
    <property type="entry name" value="tatC"/>
    <property type="match status" value="1"/>
</dbReference>
<dbReference type="Proteomes" id="UP000254107">
    <property type="component" value="Unassembled WGS sequence"/>
</dbReference>
<feature type="transmembrane region" description="Helical" evidence="5">
    <location>
        <begin position="200"/>
        <end position="217"/>
    </location>
</feature>
<dbReference type="RefSeq" id="WP_407662484.1">
    <property type="nucleotide sequence ID" value="NZ_UGQC01000001.1"/>
</dbReference>
<feature type="transmembrane region" description="Helical" evidence="5">
    <location>
        <begin position="82"/>
        <end position="102"/>
    </location>
</feature>
<keyword evidence="2 5" id="KW-0812">Transmembrane</keyword>
<feature type="transmembrane region" description="Helical" evidence="5">
    <location>
        <begin position="164"/>
        <end position="188"/>
    </location>
</feature>
<evidence type="ECO:0000256" key="3">
    <source>
        <dbReference type="ARBA" id="ARBA00022989"/>
    </source>
</evidence>
<feature type="transmembrane region" description="Helical" evidence="5">
    <location>
        <begin position="223"/>
        <end position="244"/>
    </location>
</feature>
<comment type="similarity">
    <text evidence="5">Belongs to the TatC family.</text>
</comment>
<dbReference type="EMBL" id="UGQC01000001">
    <property type="protein sequence ID" value="STZ00914.1"/>
    <property type="molecule type" value="Genomic_DNA"/>
</dbReference>
<dbReference type="Pfam" id="PF00902">
    <property type="entry name" value="TatC"/>
    <property type="match status" value="1"/>
</dbReference>
<evidence type="ECO:0000256" key="5">
    <source>
        <dbReference type="HAMAP-Rule" id="MF_00902"/>
    </source>
</evidence>
<dbReference type="GO" id="GO:0009977">
    <property type="term" value="F:proton motive force dependent protein transmembrane transporter activity"/>
    <property type="evidence" value="ECO:0007669"/>
    <property type="project" value="TreeGrafter"/>
</dbReference>
<reference evidence="6 7" key="1">
    <citation type="submission" date="2018-06" db="EMBL/GenBank/DDBJ databases">
        <authorList>
            <consortium name="Pathogen Informatics"/>
            <person name="Doyle S."/>
        </authorList>
    </citation>
    <scope>NUCLEOTIDE SEQUENCE [LARGE SCALE GENOMIC DNA]</scope>
    <source>
        <strain evidence="6 7">NCTC7911</strain>
    </source>
</reference>
<keyword evidence="7" id="KW-1185">Reference proteome</keyword>
<evidence type="ECO:0000313" key="6">
    <source>
        <dbReference type="EMBL" id="STZ00914.1"/>
    </source>
</evidence>
<keyword evidence="3 5" id="KW-1133">Transmembrane helix</keyword>
<dbReference type="PANTHER" id="PTHR30371">
    <property type="entry name" value="SEC-INDEPENDENT PROTEIN TRANSLOCASE PROTEIN TATC"/>
    <property type="match status" value="1"/>
</dbReference>
<dbReference type="GO" id="GO:0033281">
    <property type="term" value="C:TAT protein transport complex"/>
    <property type="evidence" value="ECO:0007669"/>
    <property type="project" value="UniProtKB-UniRule"/>
</dbReference>
<comment type="subcellular location">
    <subcellularLocation>
        <location evidence="5">Cell membrane</location>
        <topology evidence="5">Multi-pass membrane protein</topology>
    </subcellularLocation>
    <subcellularLocation>
        <location evidence="1">Membrane</location>
        <topology evidence="1">Multi-pass membrane protein</topology>
    </subcellularLocation>
</comment>
<keyword evidence="5" id="KW-0653">Protein transport</keyword>
<evidence type="ECO:0000256" key="1">
    <source>
        <dbReference type="ARBA" id="ARBA00004141"/>
    </source>
</evidence>
<dbReference type="GeneID" id="302270849"/>
<accession>A0A378QKS7</accession>
<keyword evidence="5" id="KW-0811">Translocation</keyword>
<gene>
    <name evidence="5 6" type="primary">tatC</name>
    <name evidence="6" type="ORF">NCTC7911_02327</name>
</gene>
<evidence type="ECO:0000256" key="4">
    <source>
        <dbReference type="ARBA" id="ARBA00023136"/>
    </source>
</evidence>
<name>A0A378QKS7_MORLA</name>
<proteinExistence type="inferred from homology"/>
<dbReference type="InterPro" id="IPR019820">
    <property type="entry name" value="Sec-indep_translocase_CS"/>
</dbReference>
<dbReference type="InterPro" id="IPR002033">
    <property type="entry name" value="TatC"/>
</dbReference>
<sequence>MSELDRQSTDDGDMSLMAHFAELRTRFIYIIMAVVAVFLPLMYVSRSLYDLISRPLVALLPHNASIIATQVASGFLAPIKLAFFMALFICVPFIIAQIWGFVAPALYKHEKKAVIPLLLSAIVLFYVGVAFAYFVVLVPALKFLVLFAPDNVLPMTDIESYLDFVIKLFLVFGLMFEIPVATMLLVLMRIVTPKQLATKRRYVIVGCFFVSAIITPPDGASMLMLAIPMCILFELGLMAASMFIKSDKSIAQ</sequence>
<keyword evidence="5" id="KW-0813">Transport</keyword>
<evidence type="ECO:0000256" key="2">
    <source>
        <dbReference type="ARBA" id="ARBA00022692"/>
    </source>
</evidence>
<dbReference type="PROSITE" id="PS01218">
    <property type="entry name" value="TATC"/>
    <property type="match status" value="1"/>
</dbReference>
<organism evidence="6 7">
    <name type="scientific">Moraxella lacunata</name>
    <dbReference type="NCBI Taxonomy" id="477"/>
    <lineage>
        <taxon>Bacteria</taxon>
        <taxon>Pseudomonadati</taxon>
        <taxon>Pseudomonadota</taxon>
        <taxon>Gammaproteobacteria</taxon>
        <taxon>Moraxellales</taxon>
        <taxon>Moraxellaceae</taxon>
        <taxon>Moraxella</taxon>
    </lineage>
</organism>
<dbReference type="PANTHER" id="PTHR30371:SF0">
    <property type="entry name" value="SEC-INDEPENDENT PROTEIN TRANSLOCASE PROTEIN TATC, CHLOROPLASTIC-RELATED"/>
    <property type="match status" value="1"/>
</dbReference>
<dbReference type="PRINTS" id="PR01840">
    <property type="entry name" value="TATCFAMILY"/>
</dbReference>
<dbReference type="GO" id="GO:0065002">
    <property type="term" value="P:intracellular protein transmembrane transport"/>
    <property type="evidence" value="ECO:0007669"/>
    <property type="project" value="TreeGrafter"/>
</dbReference>
<keyword evidence="4 5" id="KW-0472">Membrane</keyword>